<feature type="compositionally biased region" description="Low complexity" evidence="2">
    <location>
        <begin position="1258"/>
        <end position="1270"/>
    </location>
</feature>
<dbReference type="Gene3D" id="2.30.29.30">
    <property type="entry name" value="Pleckstrin-homology domain (PH domain)/Phosphotyrosine-binding domain (PTB)"/>
    <property type="match status" value="1"/>
</dbReference>
<name>A0AAE0ZVU5_9GAST</name>
<evidence type="ECO:0000259" key="4">
    <source>
        <dbReference type="PROSITE" id="PS50010"/>
    </source>
</evidence>
<dbReference type="PROSITE" id="PS50003">
    <property type="entry name" value="PH_DOMAIN"/>
    <property type="match status" value="1"/>
</dbReference>
<feature type="region of interest" description="Disordered" evidence="2">
    <location>
        <begin position="1827"/>
        <end position="1854"/>
    </location>
</feature>
<feature type="region of interest" description="Disordered" evidence="2">
    <location>
        <begin position="163"/>
        <end position="336"/>
    </location>
</feature>
<feature type="compositionally biased region" description="Acidic residues" evidence="2">
    <location>
        <begin position="2024"/>
        <end position="2038"/>
    </location>
</feature>
<dbReference type="Gene3D" id="1.20.900.10">
    <property type="entry name" value="Dbl homology (DH) domain"/>
    <property type="match status" value="1"/>
</dbReference>
<evidence type="ECO:0000256" key="1">
    <source>
        <dbReference type="ARBA" id="ARBA00022553"/>
    </source>
</evidence>
<feature type="compositionally biased region" description="Low complexity" evidence="2">
    <location>
        <begin position="606"/>
        <end position="623"/>
    </location>
</feature>
<feature type="compositionally biased region" description="Low complexity" evidence="2">
    <location>
        <begin position="10"/>
        <end position="22"/>
    </location>
</feature>
<dbReference type="GO" id="GO:0031267">
    <property type="term" value="F:small GTPase binding"/>
    <property type="evidence" value="ECO:0007669"/>
    <property type="project" value="TreeGrafter"/>
</dbReference>
<feature type="compositionally biased region" description="Polar residues" evidence="2">
    <location>
        <begin position="1514"/>
        <end position="1545"/>
    </location>
</feature>
<feature type="compositionally biased region" description="Low complexity" evidence="2">
    <location>
        <begin position="972"/>
        <end position="984"/>
    </location>
</feature>
<evidence type="ECO:0000259" key="3">
    <source>
        <dbReference type="PROSITE" id="PS50003"/>
    </source>
</evidence>
<feature type="compositionally biased region" description="Low complexity" evidence="2">
    <location>
        <begin position="761"/>
        <end position="780"/>
    </location>
</feature>
<feature type="region of interest" description="Disordered" evidence="2">
    <location>
        <begin position="2598"/>
        <end position="2661"/>
    </location>
</feature>
<feature type="compositionally biased region" description="Acidic residues" evidence="2">
    <location>
        <begin position="2117"/>
        <end position="2126"/>
    </location>
</feature>
<feature type="region of interest" description="Disordered" evidence="2">
    <location>
        <begin position="1416"/>
        <end position="1489"/>
    </location>
</feature>
<dbReference type="GO" id="GO:0005085">
    <property type="term" value="F:guanyl-nucleotide exchange factor activity"/>
    <property type="evidence" value="ECO:0007669"/>
    <property type="project" value="InterPro"/>
</dbReference>
<feature type="compositionally biased region" description="Low complexity" evidence="2">
    <location>
        <begin position="730"/>
        <end position="750"/>
    </location>
</feature>
<organism evidence="5 6">
    <name type="scientific">Elysia crispata</name>
    <name type="common">lettuce slug</name>
    <dbReference type="NCBI Taxonomy" id="231223"/>
    <lineage>
        <taxon>Eukaryota</taxon>
        <taxon>Metazoa</taxon>
        <taxon>Spiralia</taxon>
        <taxon>Lophotrochozoa</taxon>
        <taxon>Mollusca</taxon>
        <taxon>Gastropoda</taxon>
        <taxon>Heterobranchia</taxon>
        <taxon>Euthyneura</taxon>
        <taxon>Panpulmonata</taxon>
        <taxon>Sacoglossa</taxon>
        <taxon>Placobranchoidea</taxon>
        <taxon>Plakobranchidae</taxon>
        <taxon>Elysia</taxon>
    </lineage>
</organism>
<protein>
    <recommendedName>
        <fullName evidence="7">DH domain-containing protein</fullName>
    </recommendedName>
</protein>
<dbReference type="InterPro" id="IPR011993">
    <property type="entry name" value="PH-like_dom_sf"/>
</dbReference>
<feature type="region of interest" description="Disordered" evidence="2">
    <location>
        <begin position="1244"/>
        <end position="1322"/>
    </location>
</feature>
<feature type="compositionally biased region" description="Polar residues" evidence="2">
    <location>
        <begin position="1335"/>
        <end position="1352"/>
    </location>
</feature>
<reference evidence="5" key="1">
    <citation type="journal article" date="2023" name="G3 (Bethesda)">
        <title>A reference genome for the long-term kleptoplast-retaining sea slug Elysia crispata morphotype clarki.</title>
        <authorList>
            <person name="Eastman K.E."/>
            <person name="Pendleton A.L."/>
            <person name="Shaikh M.A."/>
            <person name="Suttiyut T."/>
            <person name="Ogas R."/>
            <person name="Tomko P."/>
            <person name="Gavelis G."/>
            <person name="Widhalm J.R."/>
            <person name="Wisecaver J.H."/>
        </authorList>
    </citation>
    <scope>NUCLEOTIDE SEQUENCE</scope>
    <source>
        <strain evidence="5">ECLA1</strain>
    </source>
</reference>
<evidence type="ECO:0000256" key="2">
    <source>
        <dbReference type="SAM" id="MobiDB-lite"/>
    </source>
</evidence>
<feature type="compositionally biased region" description="Low complexity" evidence="2">
    <location>
        <begin position="1311"/>
        <end position="1322"/>
    </location>
</feature>
<feature type="region of interest" description="Disordered" evidence="2">
    <location>
        <begin position="1181"/>
        <end position="1220"/>
    </location>
</feature>
<feature type="compositionally biased region" description="Polar residues" evidence="2">
    <location>
        <begin position="789"/>
        <end position="798"/>
    </location>
</feature>
<feature type="compositionally biased region" description="Low complexity" evidence="2">
    <location>
        <begin position="2041"/>
        <end position="2067"/>
    </location>
</feature>
<feature type="compositionally biased region" description="Polar residues" evidence="2">
    <location>
        <begin position="477"/>
        <end position="489"/>
    </location>
</feature>
<dbReference type="EMBL" id="JAWDGP010003195">
    <property type="protein sequence ID" value="KAK3776618.1"/>
    <property type="molecule type" value="Genomic_DNA"/>
</dbReference>
<dbReference type="InterPro" id="IPR000219">
    <property type="entry name" value="DH_dom"/>
</dbReference>
<dbReference type="Pfam" id="PF22697">
    <property type="entry name" value="SOS1_NGEF_PH"/>
    <property type="match status" value="1"/>
</dbReference>
<evidence type="ECO:0008006" key="7">
    <source>
        <dbReference type="Google" id="ProtNLM"/>
    </source>
</evidence>
<feature type="compositionally biased region" description="Acidic residues" evidence="2">
    <location>
        <begin position="318"/>
        <end position="330"/>
    </location>
</feature>
<dbReference type="InterPro" id="IPR001849">
    <property type="entry name" value="PH_domain"/>
</dbReference>
<feature type="region of interest" description="Disordered" evidence="2">
    <location>
        <begin position="2024"/>
        <end position="2067"/>
    </location>
</feature>
<gene>
    <name evidence="5" type="ORF">RRG08_063322</name>
</gene>
<dbReference type="SMART" id="SM00325">
    <property type="entry name" value="RhoGEF"/>
    <property type="match status" value="1"/>
</dbReference>
<dbReference type="SUPFAM" id="SSF48065">
    <property type="entry name" value="DBL homology domain (DH-domain)"/>
    <property type="match status" value="1"/>
</dbReference>
<feature type="region of interest" description="Disordered" evidence="2">
    <location>
        <begin position="1514"/>
        <end position="1577"/>
    </location>
</feature>
<feature type="region of interest" description="Disordered" evidence="2">
    <location>
        <begin position="432"/>
        <end position="497"/>
    </location>
</feature>
<feature type="compositionally biased region" description="Basic and acidic residues" evidence="2">
    <location>
        <begin position="166"/>
        <end position="182"/>
    </location>
</feature>
<dbReference type="SUPFAM" id="SSF50729">
    <property type="entry name" value="PH domain-like"/>
    <property type="match status" value="1"/>
</dbReference>
<feature type="compositionally biased region" description="Basic and acidic residues" evidence="2">
    <location>
        <begin position="713"/>
        <end position="724"/>
    </location>
</feature>
<dbReference type="PANTHER" id="PTHR45924">
    <property type="entry name" value="FI17866P1"/>
    <property type="match status" value="1"/>
</dbReference>
<feature type="domain" description="DH" evidence="4">
    <location>
        <begin position="805"/>
        <end position="1009"/>
    </location>
</feature>
<keyword evidence="1" id="KW-0597">Phosphoprotein</keyword>
<keyword evidence="6" id="KW-1185">Reference proteome</keyword>
<sequence length="2905" mass="316119">MKKAKRRRAASASPLLTSPKPLGRASAPGHQRDNGTSTSSSLDTNRASPRTASTAKRDRNLVTRKQVDNGHGLSHSFHGTSERPGSPGGPGSDQPNGILLDGDGYWPGRLRDSPPDLQQTLLASVVDELEKVSRHSLNWDEFFGSSLDLAPSLLDLYDGIIASASKEQDGRTNKDKRTREDNGQLDVDGDFNDGTSTSSANNEPDSPDTSKSPNACNHHIASGIHKRTGSGGKQQLPSLSVPPDRPVSMAEAEALAPSSGDRSTRLHSVKDAQQKKQRPLSMSSGTVPSSSPSGPSLSGLRHRQTAARGGRTIKNIDEDIIPEDSSDEVSDLSAPSLNRCRGHCTKKARKIQPTMPSSVTLSSESRNSVDSGCVLNGDGSISQIKGKGTKGTCEHNSKVNYNANKEENTSEANQTSCSCYLYDDMSISSSDTAGSGSFSYRDEVDSSTSSIRDGSAPLLTPLSSSSSSASSLPPTSDKSSGQDIQNKDNVNARRKITGLPTSVSEGFLSSASSVRKYNPAHNHCPSSLPLGHHYPNYQPLDERLATSPDATSKYLGFFSPANDSGLATDRQASLSSTPGSRVSGPVASPWSNSSSIVSCSDEAHFTGSESPDSSSPSTNRGSNPAARRSSSFSKSEARKRFFSNYEEHMRQLDEQQKAQLEENVTCVLGSVKTEAENVSAVDSSNSTCKVGPESQSPHTDKPEMQSSSPENSSLKKENNHRQHDATLGNQPSSSRAPSSQPLTTSTTTKSVSKDHPPPTSPVFSPSPSTGHRISSSGHSSKSAKKREGSSSSADVKSTGSGYVSYVQRVVAEILESERTYIASLKDIIQGYLEPMEKILGSTDASEDLACLFGNIREIFKFGCQFLADLELTSLDPVKVAECFVKHNEGFVIYTDYCTNYPRAVEVLTRFMQHPQLSEMCKERQLALGHGLPLGAYLLRPVQRILKYHLLLQNIVKNCEKENGGSGSRTERGSTSSTMSTSSTSSAGASAILEQAFQHMTHMASHINEMKRKHEHAVRIQEIQSQLEDYVGEDLTRLGDLVLESTFRVYGAKASRQVFLFERGLLISKKKEGGMLSCKTFIRCSNLMLVEVIPNEPLSFHTIPFDNPRAQYTLQARNMEQKRRWCQEMKRLILESYKGKIPDNVKSLVMQLGRNHDDDYVTKEALEAVRKNQHTAPEYLEKRRFRRKSGPRLPDFSLLKPQRARKGANNKKGENKGLEINKLSPELWRRAESKSPDSQRKFLIKQVGKKRSQSQTASLPTTPLTETNLPELFERTNQNRQDNNEKPQTHSEKSGAVKTSTPEKNNQRQHPSHTSAFATSSSSLSSLTSHVATALMSSPESMSSALDSTSNYETDSKTRLDAIQNDAEENEDDSVADPDAMESLITKRATSFRKALRAHPITSADISELVVRCGGTGSIRMSPSKSSSTKNKSNVLASQDSKCSDSMDKKANEGKDSESSSLTTVKDIVQSDLDNSDNEDDEFHRNNEFRLSNENIESQISEMSRAISNGNFLSHLANHSNETSNSAKEQENEVSAQKKSIASRSASLPLLNDSDDDEDCTGSEKCLNDKSTSGNKDSENFLGQQCTGASRKHQQQHKCSHSVEDVCGEPKGNAKNTHSGRGRMSRRDLQDRAAHFKKKSVGSQDKNCNGVIEIGTTDVEELKTAKDSSNASLTANKSSQAKSKADVDPSAEKTVLLRNKVKGLRLPNTHRHLSVQDYTSISALRNRALADGSKAKLIGWSSADKLTKGSMTDVSHLSEDPWVRNTEVVLTEKEKKKTISSASLPSKNDLHQYVNSNSTNLNGSSSCEGSKENLDWLVYLNRNASGSSSSPLNPASSLPSHFSNQQINESKDKLSSVSVSQGINITDLSQHRNIHTSYGTPPTAVMVPKNMFMFRSSSGASLKSDDKAKGIVLSQSTLVTKPCPTKITLTKPVKLQETSNLSRSNSLPTTSCYGKGMSYSALKSLSRNRHSSIQNVDNLSEQESAQKMIAEMEEYIKAVTEPLHESASHRCLPKRFPTSLPAITVEEEDPEDNNDDDDTQPSGSNRLSVISSVSTSSYESQGSCSSGGSDEILGGLIGTLKHKLNAWAKDSNFGEEQEKRNNSSSNSSTINHASALASDDESDDVYLESETPQSDMHSNWKDSLKVDKSLSNSKITPKHVPSENIKLVNEERQLENVLREHSLGSSSLGLRMANMAASSGNPIVKESSDSSQLLQTHPEGTIHSNSNISLMHNSYPSCGDTAKMNNLACEGDIQPDRSLKEKGLSISESSKSTKMHSNDDYDNCICDTNISGQISGRVSTSVCDVNSSVNGDIIGQDKANSALTFSSDPLATRFSLPPTKEATEALMPPALRGDCYEIQQSDSGFSLQSTASSSNDGSSSNGDLAQSLDTSPLLEEVPVRLEQRKSAFSAPLSNNQNNLASNPNCSTSEIKNAQGSLKLDTKNSEKSPNSVVGNFNKTLDLGMRRTDSCASMDSTDSFYERRLSVAFESDAFSNLPSVMKARQDLQFDQRSVDSADELAVFMSTAASSGTTSLTTATMSRQTFPLALADAETPLSRKSIREYVQSIEEMFKPQSPKVVEVRRREPGTMIRQRLQNLRDQVVYGKDSSDERGHCYPRSKSQPPSQHRTTLLPSSSHSSISSITSGCGAEGSGPGSYQPRCSDDTFVNDRKVSGSRDSLVSIPNATQPCALWGSRESVFFPSRSKERLNSSKERLYSSRENLLKDKSSSSINLTRSGSKEIVTRESILASPVLARKDSKSACPRPQQHQHLDQGYLLSPAGPSSPAVFDGEKTLHGQDLAAKFSLPPTAPHHWHKKNQFVHRARSSSDRSSVSLSERSCSPVFFNSDSNTERLKGSPSFSCSSPLLDSQQQQLSRSTGRLDQMSTEVENLVIMKGWVRSLISKFQDQP</sequence>
<feature type="compositionally biased region" description="Low complexity" evidence="2">
    <location>
        <begin position="1827"/>
        <end position="1839"/>
    </location>
</feature>
<feature type="region of interest" description="Disordered" evidence="2">
    <location>
        <begin position="1334"/>
        <end position="1355"/>
    </location>
</feature>
<feature type="compositionally biased region" description="Polar residues" evidence="2">
    <location>
        <begin position="34"/>
        <end position="54"/>
    </location>
</feature>
<feature type="compositionally biased region" description="Polar residues" evidence="2">
    <location>
        <begin position="570"/>
        <end position="580"/>
    </location>
</feature>
<feature type="compositionally biased region" description="Low complexity" evidence="2">
    <location>
        <begin position="279"/>
        <end position="299"/>
    </location>
</feature>
<proteinExistence type="predicted"/>
<feature type="region of interest" description="Disordered" evidence="2">
    <location>
        <begin position="1"/>
        <end position="115"/>
    </location>
</feature>
<accession>A0AAE0ZVU5</accession>
<feature type="region of interest" description="Disordered" evidence="2">
    <location>
        <begin position="2091"/>
        <end position="2139"/>
    </location>
</feature>
<dbReference type="Proteomes" id="UP001283361">
    <property type="component" value="Unassembled WGS sequence"/>
</dbReference>
<evidence type="ECO:0000313" key="5">
    <source>
        <dbReference type="EMBL" id="KAK3776618.1"/>
    </source>
</evidence>
<feature type="region of interest" description="Disordered" evidence="2">
    <location>
        <begin position="677"/>
        <end position="798"/>
    </location>
</feature>
<feature type="region of interest" description="Disordered" evidence="2">
    <location>
        <begin position="2842"/>
        <end position="2877"/>
    </location>
</feature>
<feature type="compositionally biased region" description="Basic and acidic residues" evidence="2">
    <location>
        <begin position="262"/>
        <end position="274"/>
    </location>
</feature>
<feature type="region of interest" description="Disordered" evidence="2">
    <location>
        <begin position="2407"/>
        <end position="2428"/>
    </location>
</feature>
<feature type="compositionally biased region" description="Low complexity" evidence="2">
    <location>
        <begin position="2857"/>
        <end position="2873"/>
    </location>
</feature>
<feature type="compositionally biased region" description="Low complexity" evidence="2">
    <location>
        <begin position="2409"/>
        <end position="2423"/>
    </location>
</feature>
<feature type="compositionally biased region" description="Low complexity" evidence="2">
    <location>
        <begin position="1417"/>
        <end position="1432"/>
    </location>
</feature>
<feature type="compositionally biased region" description="Polar residues" evidence="2">
    <location>
        <begin position="680"/>
        <end position="697"/>
    </location>
</feature>
<dbReference type="Pfam" id="PF00621">
    <property type="entry name" value="RhoGEF"/>
    <property type="match status" value="1"/>
</dbReference>
<feature type="domain" description="PH" evidence="3">
    <location>
        <begin position="1033"/>
        <end position="1133"/>
    </location>
</feature>
<feature type="region of interest" description="Disordered" evidence="2">
    <location>
        <begin position="348"/>
        <end position="369"/>
    </location>
</feature>
<dbReference type="InterPro" id="IPR043324">
    <property type="entry name" value="PH_PLEKHG1_G2_G3"/>
</dbReference>
<feature type="compositionally biased region" description="Polar residues" evidence="2">
    <location>
        <begin position="354"/>
        <end position="369"/>
    </location>
</feature>
<feature type="compositionally biased region" description="Polar residues" evidence="2">
    <location>
        <begin position="2616"/>
        <end position="2630"/>
    </location>
</feature>
<dbReference type="CDD" id="cd00160">
    <property type="entry name" value="RhoGEF"/>
    <property type="match status" value="1"/>
</dbReference>
<dbReference type="CDD" id="cd13243">
    <property type="entry name" value="PH_PLEKHG1_G2_G3"/>
    <property type="match status" value="1"/>
</dbReference>
<dbReference type="InterPro" id="IPR055251">
    <property type="entry name" value="SOS1_NGEF_PH"/>
</dbReference>
<dbReference type="PROSITE" id="PS50010">
    <property type="entry name" value="DH_2"/>
    <property type="match status" value="1"/>
</dbReference>
<feature type="compositionally biased region" description="Low complexity" evidence="2">
    <location>
        <begin position="2101"/>
        <end position="2116"/>
    </location>
</feature>
<feature type="compositionally biased region" description="Polar residues" evidence="2">
    <location>
        <begin position="589"/>
        <end position="598"/>
    </location>
</feature>
<feature type="compositionally biased region" description="Basic and acidic residues" evidence="2">
    <location>
        <begin position="1441"/>
        <end position="1457"/>
    </location>
</feature>
<feature type="region of interest" description="Disordered" evidence="2">
    <location>
        <begin position="2365"/>
        <end position="2389"/>
    </location>
</feature>
<feature type="region of interest" description="Disordered" evidence="2">
    <location>
        <begin position="961"/>
        <end position="984"/>
    </location>
</feature>
<feature type="compositionally biased region" description="Low complexity" evidence="2">
    <location>
        <begin position="2371"/>
        <end position="2382"/>
    </location>
</feature>
<dbReference type="PANTHER" id="PTHR45924:SF2">
    <property type="entry name" value="FI17866P1"/>
    <property type="match status" value="1"/>
</dbReference>
<feature type="region of interest" description="Disordered" evidence="2">
    <location>
        <begin position="1664"/>
        <end position="1687"/>
    </location>
</feature>
<comment type="caution">
    <text evidence="5">The sequence shown here is derived from an EMBL/GenBank/DDBJ whole genome shotgun (WGS) entry which is preliminary data.</text>
</comment>
<feature type="compositionally biased region" description="Polar residues" evidence="2">
    <location>
        <begin position="193"/>
        <end position="215"/>
    </location>
</feature>
<feature type="compositionally biased region" description="Polar residues" evidence="2">
    <location>
        <begin position="1568"/>
        <end position="1577"/>
    </location>
</feature>
<feature type="compositionally biased region" description="Low complexity" evidence="2">
    <location>
        <begin position="455"/>
        <end position="476"/>
    </location>
</feature>
<dbReference type="InterPro" id="IPR035899">
    <property type="entry name" value="DBL_dom_sf"/>
</dbReference>
<evidence type="ECO:0000313" key="6">
    <source>
        <dbReference type="Proteomes" id="UP001283361"/>
    </source>
</evidence>
<dbReference type="SMART" id="SM00233">
    <property type="entry name" value="PH"/>
    <property type="match status" value="1"/>
</dbReference>
<feature type="compositionally biased region" description="Low complexity" evidence="2">
    <location>
        <begin position="2631"/>
        <end position="2642"/>
    </location>
</feature>
<feature type="region of interest" description="Disordered" evidence="2">
    <location>
        <begin position="566"/>
        <end position="636"/>
    </location>
</feature>
<feature type="compositionally biased region" description="Basic and acidic residues" evidence="2">
    <location>
        <begin position="1281"/>
        <end position="1294"/>
    </location>
</feature>
<feature type="compositionally biased region" description="Polar residues" evidence="2">
    <location>
        <begin position="1666"/>
        <end position="1681"/>
    </location>
</feature>
<feature type="compositionally biased region" description="Basic and acidic residues" evidence="2">
    <location>
        <begin position="55"/>
        <end position="68"/>
    </location>
</feature>